<keyword evidence="2" id="KW-1185">Reference proteome</keyword>
<dbReference type="Pfam" id="PF13318">
    <property type="entry name" value="AtzG-like"/>
    <property type="match status" value="1"/>
</dbReference>
<gene>
    <name evidence="1" type="ORF">K6K41_00340</name>
</gene>
<accession>A0A9E6RG07</accession>
<dbReference type="RefSeq" id="WP_261403479.1">
    <property type="nucleotide sequence ID" value="NZ_CP081869.1"/>
</dbReference>
<evidence type="ECO:0000313" key="1">
    <source>
        <dbReference type="EMBL" id="QZO00292.1"/>
    </source>
</evidence>
<dbReference type="Proteomes" id="UP000825701">
    <property type="component" value="Chromosome"/>
</dbReference>
<organism evidence="1 2">
    <name type="scientific">Chenggangzhangella methanolivorans</name>
    <dbReference type="NCBI Taxonomy" id="1437009"/>
    <lineage>
        <taxon>Bacteria</taxon>
        <taxon>Pseudomonadati</taxon>
        <taxon>Pseudomonadota</taxon>
        <taxon>Alphaproteobacteria</taxon>
        <taxon>Hyphomicrobiales</taxon>
        <taxon>Methylopilaceae</taxon>
        <taxon>Chenggangzhangella</taxon>
    </lineage>
</organism>
<proteinExistence type="predicted"/>
<name>A0A9E6RG07_9HYPH</name>
<reference evidence="1" key="1">
    <citation type="submission" date="2021-08" db="EMBL/GenBank/DDBJ databases">
        <authorList>
            <person name="Zhang H."/>
            <person name="Xu M."/>
            <person name="Yu Z."/>
            <person name="Yang L."/>
            <person name="Cai Y."/>
        </authorList>
    </citation>
    <scope>NUCLEOTIDE SEQUENCE</scope>
    <source>
        <strain evidence="1">CHL1</strain>
    </source>
</reference>
<dbReference type="EMBL" id="CP081869">
    <property type="protein sequence ID" value="QZO00292.1"/>
    <property type="molecule type" value="Genomic_DNA"/>
</dbReference>
<dbReference type="KEGG" id="cmet:K6K41_00340"/>
<protein>
    <submittedName>
        <fullName evidence="1">DUF4089 domain-containing protein</fullName>
    </submittedName>
</protein>
<evidence type="ECO:0000313" key="2">
    <source>
        <dbReference type="Proteomes" id="UP000825701"/>
    </source>
</evidence>
<dbReference type="AlphaFoldDB" id="A0A9E6RG07"/>
<dbReference type="InterPro" id="IPR025148">
    <property type="entry name" value="AtzG-like"/>
</dbReference>
<sequence length="69" mass="6986">MADDAAALEAHLDAAAALLGLRVAPQWRASVLAHLGVTVTAARLVDAFPLEDEMEPAPIFAPIAPGGAA</sequence>